<dbReference type="InterPro" id="IPR032675">
    <property type="entry name" value="LRR_dom_sf"/>
</dbReference>
<dbReference type="Gene3D" id="3.80.10.10">
    <property type="entry name" value="Ribonuclease Inhibitor"/>
    <property type="match status" value="1"/>
</dbReference>
<comment type="caution">
    <text evidence="1">The sequence shown here is derived from an EMBL/GenBank/DDBJ whole genome shotgun (WGS) entry which is preliminary data.</text>
</comment>
<sequence>MYVTATVVPAPPHNGRMQVATLCSPILHDVEHSPISMQPRRSILRPRQPPPITPLSLDICHRIPTEVFSIIIDRIARFDVPTLRVCSLVCKTWLAVSRSHLIPTLSLNAKNTKSFLRLLNSPHATISRGVHHVSVQGDSDAISHRKSRESRIYPVDMIINGGTLTCDESLLLRSLAPFPSLTSLSFSWLRDGLSPPTSAALICGFPGLTDLEFRTCSFPSFTEFARTVCALQALRRLALADVTWDDLSLPECDPASESASSSFKRPPAGLQTLELYLSPIGHLCTWLAGHSDALVQLETVRLCSAFWEDVDAVAIAWMLRRLGRKVRHLSLPWHLPEVDLSHHTELRTLRISHLWFKPYAEAAAEDCFTTRGIEKTLLQLNSAYIRSIEFRVLLVFGGELGLDWEKMRRILARKCFAGLQLLTFGLPVLDRKVRAILRKLWGGATDVNESRRRSRRRLTRLQVDEVFGP</sequence>
<organism evidence="1 2">
    <name type="scientific">Tricholomella constricta</name>
    <dbReference type="NCBI Taxonomy" id="117010"/>
    <lineage>
        <taxon>Eukaryota</taxon>
        <taxon>Fungi</taxon>
        <taxon>Dikarya</taxon>
        <taxon>Basidiomycota</taxon>
        <taxon>Agaricomycotina</taxon>
        <taxon>Agaricomycetes</taxon>
        <taxon>Agaricomycetidae</taxon>
        <taxon>Agaricales</taxon>
        <taxon>Tricholomatineae</taxon>
        <taxon>Lyophyllaceae</taxon>
        <taxon>Tricholomella</taxon>
    </lineage>
</organism>
<dbReference type="AlphaFoldDB" id="A0A8H5M719"/>
<evidence type="ECO:0000313" key="2">
    <source>
        <dbReference type="Proteomes" id="UP000565441"/>
    </source>
</evidence>
<name>A0A8H5M719_9AGAR</name>
<dbReference type="EMBL" id="JAACJP010000007">
    <property type="protein sequence ID" value="KAF5383137.1"/>
    <property type="molecule type" value="Genomic_DNA"/>
</dbReference>
<dbReference type="SUPFAM" id="SSF52047">
    <property type="entry name" value="RNI-like"/>
    <property type="match status" value="1"/>
</dbReference>
<dbReference type="OrthoDB" id="2789810at2759"/>
<protein>
    <recommendedName>
        <fullName evidence="3">F-box domain-containing protein</fullName>
    </recommendedName>
</protein>
<accession>A0A8H5M719</accession>
<dbReference type="Proteomes" id="UP000565441">
    <property type="component" value="Unassembled WGS sequence"/>
</dbReference>
<proteinExistence type="predicted"/>
<gene>
    <name evidence="1" type="ORF">D9615_005034</name>
</gene>
<keyword evidence="2" id="KW-1185">Reference proteome</keyword>
<reference evidence="1 2" key="1">
    <citation type="journal article" date="2020" name="ISME J.">
        <title>Uncovering the hidden diversity of litter-decomposition mechanisms in mushroom-forming fungi.</title>
        <authorList>
            <person name="Floudas D."/>
            <person name="Bentzer J."/>
            <person name="Ahren D."/>
            <person name="Johansson T."/>
            <person name="Persson P."/>
            <person name="Tunlid A."/>
        </authorList>
    </citation>
    <scope>NUCLEOTIDE SEQUENCE [LARGE SCALE GENOMIC DNA]</scope>
    <source>
        <strain evidence="1 2">CBS 661.87</strain>
    </source>
</reference>
<evidence type="ECO:0000313" key="1">
    <source>
        <dbReference type="EMBL" id="KAF5383137.1"/>
    </source>
</evidence>
<evidence type="ECO:0008006" key="3">
    <source>
        <dbReference type="Google" id="ProtNLM"/>
    </source>
</evidence>